<comment type="similarity">
    <text evidence="1">Belongs to the sel-1 family.</text>
</comment>
<proteinExistence type="inferred from homology"/>
<comment type="caution">
    <text evidence="2">The sequence shown here is derived from an EMBL/GenBank/DDBJ whole genome shotgun (WGS) entry which is preliminary data.</text>
</comment>
<name>A0A2N0NS36_9GLOM</name>
<dbReference type="InterPro" id="IPR050767">
    <property type="entry name" value="Sel1_AlgK"/>
</dbReference>
<dbReference type="InterPro" id="IPR006597">
    <property type="entry name" value="Sel1-like"/>
</dbReference>
<evidence type="ECO:0000313" key="2">
    <source>
        <dbReference type="EMBL" id="PKB97399.1"/>
    </source>
</evidence>
<accession>A0A2N0NS36</accession>
<evidence type="ECO:0000313" key="3">
    <source>
        <dbReference type="Proteomes" id="UP000232722"/>
    </source>
</evidence>
<dbReference type="Proteomes" id="UP000232722">
    <property type="component" value="Unassembled WGS sequence"/>
</dbReference>
<dbReference type="PANTHER" id="PTHR11102:SF160">
    <property type="entry name" value="ERAD-ASSOCIATED E3 UBIQUITIN-PROTEIN LIGASE COMPONENT HRD3"/>
    <property type="match status" value="1"/>
</dbReference>
<dbReference type="InterPro" id="IPR011990">
    <property type="entry name" value="TPR-like_helical_dom_sf"/>
</dbReference>
<dbReference type="Pfam" id="PF08238">
    <property type="entry name" value="Sel1"/>
    <property type="match status" value="4"/>
</dbReference>
<protein>
    <recommendedName>
        <fullName evidence="4">HCP-like protein</fullName>
    </recommendedName>
</protein>
<reference evidence="2 3" key="2">
    <citation type="submission" date="2017-09" db="EMBL/GenBank/DDBJ databases">
        <title>Extensive intraspecific genome diversity in a model arbuscular mycorrhizal fungus.</title>
        <authorList>
            <person name="Chen E.C."/>
            <person name="Morin E."/>
            <person name="Beaudet D."/>
            <person name="Noel J."/>
            <person name="Ndikumana S."/>
            <person name="Charron P."/>
            <person name="St-Onge C."/>
            <person name="Giorgi J."/>
            <person name="Grigoriev I.V."/>
            <person name="Roux C."/>
            <person name="Martin F.M."/>
            <person name="Corradi N."/>
        </authorList>
    </citation>
    <scope>NUCLEOTIDE SEQUENCE [LARGE SCALE GENOMIC DNA]</scope>
    <source>
        <strain evidence="2 3">A5</strain>
    </source>
</reference>
<evidence type="ECO:0000256" key="1">
    <source>
        <dbReference type="ARBA" id="ARBA00038101"/>
    </source>
</evidence>
<dbReference type="Gene3D" id="1.25.40.10">
    <property type="entry name" value="Tetratricopeptide repeat domain"/>
    <property type="match status" value="1"/>
</dbReference>
<dbReference type="SMART" id="SM00671">
    <property type="entry name" value="SEL1"/>
    <property type="match status" value="3"/>
</dbReference>
<dbReference type="PANTHER" id="PTHR11102">
    <property type="entry name" value="SEL-1-LIKE PROTEIN"/>
    <property type="match status" value="1"/>
</dbReference>
<dbReference type="SUPFAM" id="SSF81901">
    <property type="entry name" value="HCP-like"/>
    <property type="match status" value="1"/>
</dbReference>
<sequence length="225" mass="25989">MKNHKENKSWFTSLIGYFYQFDKNQLHLIVVKNNDALNLLRNSNTIIGKYFILFYYKDIILSGIDFKQNQLVYLLELNGNIFELLLRLTEEGNLDAQYNLAICYMDGIGTQKDEKKHLTSKNGDIKSQSYVGYCYLNGYGIDKNGTKVFECNGDIAMSMGDKIKTFEWYTKAAENGDAVAQNNIGDCCKYGKRTDKDDKKAFGWYLNSGIKWDSLNYSKYINRFA</sequence>
<dbReference type="AlphaFoldDB" id="A0A2N0NS36"/>
<reference evidence="2 3" key="1">
    <citation type="submission" date="2016-04" db="EMBL/GenBank/DDBJ databases">
        <title>Genome analyses suggest a sexual origin of heterokaryosis in a supposedly ancient asexual fungus.</title>
        <authorList>
            <person name="Ropars J."/>
            <person name="Sedzielewska K."/>
            <person name="Noel J."/>
            <person name="Charron P."/>
            <person name="Farinelli L."/>
            <person name="Marton T."/>
            <person name="Kruger M."/>
            <person name="Pelin A."/>
            <person name="Brachmann A."/>
            <person name="Corradi N."/>
        </authorList>
    </citation>
    <scope>NUCLEOTIDE SEQUENCE [LARGE SCALE GENOMIC DNA]</scope>
    <source>
        <strain evidence="2 3">A5</strain>
    </source>
</reference>
<organism evidence="2 3">
    <name type="scientific">Rhizophagus irregularis</name>
    <dbReference type="NCBI Taxonomy" id="588596"/>
    <lineage>
        <taxon>Eukaryota</taxon>
        <taxon>Fungi</taxon>
        <taxon>Fungi incertae sedis</taxon>
        <taxon>Mucoromycota</taxon>
        <taxon>Glomeromycotina</taxon>
        <taxon>Glomeromycetes</taxon>
        <taxon>Glomerales</taxon>
        <taxon>Glomeraceae</taxon>
        <taxon>Rhizophagus</taxon>
    </lineage>
</organism>
<dbReference type="VEuPathDB" id="FungiDB:RhiirA1_468060"/>
<gene>
    <name evidence="2" type="ORF">RhiirA5_433225</name>
</gene>
<evidence type="ECO:0008006" key="4">
    <source>
        <dbReference type="Google" id="ProtNLM"/>
    </source>
</evidence>
<dbReference type="EMBL" id="LLXJ01003224">
    <property type="protein sequence ID" value="PKB97399.1"/>
    <property type="molecule type" value="Genomic_DNA"/>
</dbReference>